<comment type="subcellular location">
    <subcellularLocation>
        <location evidence="1">Membrane</location>
        <topology evidence="1">Multi-pass membrane protein</topology>
    </subcellularLocation>
</comment>
<feature type="transmembrane region" description="Helical" evidence="5">
    <location>
        <begin position="240"/>
        <end position="264"/>
    </location>
</feature>
<dbReference type="GO" id="GO:0016020">
    <property type="term" value="C:membrane"/>
    <property type="evidence" value="ECO:0007669"/>
    <property type="project" value="UniProtKB-SubCell"/>
</dbReference>
<proteinExistence type="predicted"/>
<protein>
    <recommendedName>
        <fullName evidence="6">Major facilitator superfamily (MFS) profile domain-containing protein</fullName>
    </recommendedName>
</protein>
<name>A0A3P8UYL9_CYNSE</name>
<dbReference type="AlphaFoldDB" id="A0A3P8UYL9"/>
<feature type="transmembrane region" description="Helical" evidence="5">
    <location>
        <begin position="380"/>
        <end position="404"/>
    </location>
</feature>
<evidence type="ECO:0000256" key="1">
    <source>
        <dbReference type="ARBA" id="ARBA00004141"/>
    </source>
</evidence>
<dbReference type="PROSITE" id="PS00216">
    <property type="entry name" value="SUGAR_TRANSPORT_1"/>
    <property type="match status" value="1"/>
</dbReference>
<organism evidence="7 8">
    <name type="scientific">Cynoglossus semilaevis</name>
    <name type="common">Tongue sole</name>
    <dbReference type="NCBI Taxonomy" id="244447"/>
    <lineage>
        <taxon>Eukaryota</taxon>
        <taxon>Metazoa</taxon>
        <taxon>Chordata</taxon>
        <taxon>Craniata</taxon>
        <taxon>Vertebrata</taxon>
        <taxon>Euteleostomi</taxon>
        <taxon>Actinopterygii</taxon>
        <taxon>Neopterygii</taxon>
        <taxon>Teleostei</taxon>
        <taxon>Neoteleostei</taxon>
        <taxon>Acanthomorphata</taxon>
        <taxon>Carangaria</taxon>
        <taxon>Pleuronectiformes</taxon>
        <taxon>Pleuronectoidei</taxon>
        <taxon>Cynoglossidae</taxon>
        <taxon>Cynoglossinae</taxon>
        <taxon>Cynoglossus</taxon>
    </lineage>
</organism>
<reference evidence="7" key="2">
    <citation type="submission" date="2025-08" db="UniProtKB">
        <authorList>
            <consortium name="Ensembl"/>
        </authorList>
    </citation>
    <scope>IDENTIFICATION</scope>
</reference>
<sequence length="539" mass="60147">MQSYEDAVSFLGNWGPFQRRVFILLSLLSIPCGYVVLSVIFLLAVPPHHCSIPVSSNLSQDWIQASIPEKHVAGKLERSSCSRYRLDLVLNLSAGEDSLHVDHVQNLSVLLAQVPSSDMMLEGCRDGWIYCKQYYQSTVVTEFNLVCSDQWKQPLVSLLYFVGGLCGCFISGQMADRFGRKPTLFGSLLILTISSTAATFAPSFPVFTVLFMLMGFSQMAIYITIFVLGSETLIGSTRVLFCSLCLPFVYNTAVVMLPCTAYLVRNWRHLTLLIAVPGLACLPLFGLIQESPRWLVSCGRLEEAERLLRSAALQNRVEPPAVIFHSSMVWEEKQRIYRHRAIVGKHSFLFTTSCFNCRLSTSLSFFGISFNLSSLDGSPFITYILSSAVDFPGYTVSWLTAGYFPRRLSYIGCSTTLTLVLALLGKFGILAAIGVIYVYTGELFPTVIRNTAMSSCAMFARLGSSVSPYLMQLAVFYEFLPWIVVASLSLVVSLLCAFLPETFRQPLPDTIQELKCPPPPPSHTLGTMYYEFVGYREYY</sequence>
<feature type="transmembrane region" description="Helical" evidence="5">
    <location>
        <begin position="270"/>
        <end position="288"/>
    </location>
</feature>
<dbReference type="InterPro" id="IPR036259">
    <property type="entry name" value="MFS_trans_sf"/>
</dbReference>
<dbReference type="SUPFAM" id="SSF103473">
    <property type="entry name" value="MFS general substrate transporter"/>
    <property type="match status" value="1"/>
</dbReference>
<dbReference type="GO" id="GO:0022857">
    <property type="term" value="F:transmembrane transporter activity"/>
    <property type="evidence" value="ECO:0007669"/>
    <property type="project" value="InterPro"/>
</dbReference>
<evidence type="ECO:0000256" key="5">
    <source>
        <dbReference type="SAM" id="Phobius"/>
    </source>
</evidence>
<dbReference type="Proteomes" id="UP000265120">
    <property type="component" value="Chromosome 16"/>
</dbReference>
<feature type="transmembrane region" description="Helical" evidence="5">
    <location>
        <begin position="416"/>
        <end position="439"/>
    </location>
</feature>
<dbReference type="InParanoid" id="A0A3P8UYL9"/>
<feature type="transmembrane region" description="Helical" evidence="5">
    <location>
        <begin position="155"/>
        <end position="172"/>
    </location>
</feature>
<feature type="transmembrane region" description="Helical" evidence="5">
    <location>
        <begin position="21"/>
        <end position="45"/>
    </location>
</feature>
<dbReference type="InterPro" id="IPR020846">
    <property type="entry name" value="MFS_dom"/>
</dbReference>
<feature type="transmembrane region" description="Helical" evidence="5">
    <location>
        <begin position="348"/>
        <end position="368"/>
    </location>
</feature>
<feature type="transmembrane region" description="Helical" evidence="5">
    <location>
        <begin position="184"/>
        <end position="201"/>
    </location>
</feature>
<dbReference type="PANTHER" id="PTHR24064">
    <property type="entry name" value="SOLUTE CARRIER FAMILY 22 MEMBER"/>
    <property type="match status" value="1"/>
</dbReference>
<reference evidence="7" key="3">
    <citation type="submission" date="2025-09" db="UniProtKB">
        <authorList>
            <consortium name="Ensembl"/>
        </authorList>
    </citation>
    <scope>IDENTIFICATION</scope>
</reference>
<dbReference type="PROSITE" id="PS50850">
    <property type="entry name" value="MFS"/>
    <property type="match status" value="1"/>
</dbReference>
<evidence type="ECO:0000313" key="7">
    <source>
        <dbReference type="Ensembl" id="ENSCSEP00000008263.1"/>
    </source>
</evidence>
<accession>A0A3P8UYL9</accession>
<feature type="domain" description="Major facilitator superfamily (MFS) profile" evidence="6">
    <location>
        <begin position="111"/>
        <end position="504"/>
    </location>
</feature>
<dbReference type="GeneTree" id="ENSGT00940000163251"/>
<feature type="transmembrane region" description="Helical" evidence="5">
    <location>
        <begin position="479"/>
        <end position="499"/>
    </location>
</feature>
<feature type="transmembrane region" description="Helical" evidence="5">
    <location>
        <begin position="207"/>
        <end position="228"/>
    </location>
</feature>
<evidence type="ECO:0000259" key="6">
    <source>
        <dbReference type="PROSITE" id="PS50850"/>
    </source>
</evidence>
<evidence type="ECO:0000256" key="2">
    <source>
        <dbReference type="ARBA" id="ARBA00022692"/>
    </source>
</evidence>
<keyword evidence="8" id="KW-1185">Reference proteome</keyword>
<dbReference type="InterPro" id="IPR005828">
    <property type="entry name" value="MFS_sugar_transport-like"/>
</dbReference>
<evidence type="ECO:0000313" key="8">
    <source>
        <dbReference type="Proteomes" id="UP000265120"/>
    </source>
</evidence>
<dbReference type="Ensembl" id="ENSCSET00000008349.1">
    <property type="protein sequence ID" value="ENSCSEP00000008263.1"/>
    <property type="gene ID" value="ENSCSEG00000005270.1"/>
</dbReference>
<keyword evidence="2 5" id="KW-0812">Transmembrane</keyword>
<dbReference type="Pfam" id="PF00083">
    <property type="entry name" value="Sugar_tr"/>
    <property type="match status" value="1"/>
</dbReference>
<dbReference type="InterPro" id="IPR005829">
    <property type="entry name" value="Sugar_transporter_CS"/>
</dbReference>
<evidence type="ECO:0000256" key="4">
    <source>
        <dbReference type="ARBA" id="ARBA00023136"/>
    </source>
</evidence>
<keyword evidence="4 5" id="KW-0472">Membrane</keyword>
<evidence type="ECO:0000256" key="3">
    <source>
        <dbReference type="ARBA" id="ARBA00022989"/>
    </source>
</evidence>
<keyword evidence="3 5" id="KW-1133">Transmembrane helix</keyword>
<dbReference type="Gene3D" id="1.20.1250.20">
    <property type="entry name" value="MFS general substrate transporter like domains"/>
    <property type="match status" value="1"/>
</dbReference>
<reference evidence="7 8" key="1">
    <citation type="journal article" date="2014" name="Nat. Genet.">
        <title>Whole-genome sequence of a flatfish provides insights into ZW sex chromosome evolution and adaptation to a benthic lifestyle.</title>
        <authorList>
            <person name="Chen S."/>
            <person name="Zhang G."/>
            <person name="Shao C."/>
            <person name="Huang Q."/>
            <person name="Liu G."/>
            <person name="Zhang P."/>
            <person name="Song W."/>
            <person name="An N."/>
            <person name="Chalopin D."/>
            <person name="Volff J.N."/>
            <person name="Hong Y."/>
            <person name="Li Q."/>
            <person name="Sha Z."/>
            <person name="Zhou H."/>
            <person name="Xie M."/>
            <person name="Yu Q."/>
            <person name="Liu Y."/>
            <person name="Xiang H."/>
            <person name="Wang N."/>
            <person name="Wu K."/>
            <person name="Yang C."/>
            <person name="Zhou Q."/>
            <person name="Liao X."/>
            <person name="Yang L."/>
            <person name="Hu Q."/>
            <person name="Zhang J."/>
            <person name="Meng L."/>
            <person name="Jin L."/>
            <person name="Tian Y."/>
            <person name="Lian J."/>
            <person name="Yang J."/>
            <person name="Miao G."/>
            <person name="Liu S."/>
            <person name="Liang Z."/>
            <person name="Yan F."/>
            <person name="Li Y."/>
            <person name="Sun B."/>
            <person name="Zhang H."/>
            <person name="Zhang J."/>
            <person name="Zhu Y."/>
            <person name="Du M."/>
            <person name="Zhao Y."/>
            <person name="Schartl M."/>
            <person name="Tang Q."/>
            <person name="Wang J."/>
        </authorList>
    </citation>
    <scope>NUCLEOTIDE SEQUENCE</scope>
</reference>
<dbReference type="STRING" id="244447.ENSCSEP00000008263"/>